<keyword evidence="4" id="KW-1185">Reference proteome</keyword>
<dbReference type="InterPro" id="IPR003615">
    <property type="entry name" value="HNH_nuc"/>
</dbReference>
<protein>
    <submittedName>
        <fullName evidence="3">tRNA(Glu)-specific nuclease WapA</fullName>
        <ecNumber evidence="3">3.1.-.-</ecNumber>
    </submittedName>
</protein>
<dbReference type="Gene3D" id="2.180.10.10">
    <property type="entry name" value="RHS repeat-associated core"/>
    <property type="match status" value="1"/>
</dbReference>
<dbReference type="EMBL" id="CP047657">
    <property type="protein sequence ID" value="QHJ14080.1"/>
    <property type="molecule type" value="Genomic_DNA"/>
</dbReference>
<dbReference type="RefSeq" id="WP_160182306.1">
    <property type="nucleotide sequence ID" value="NZ_CP047657.1"/>
</dbReference>
<feature type="compositionally biased region" description="Basic and acidic residues" evidence="1">
    <location>
        <begin position="1497"/>
        <end position="1520"/>
    </location>
</feature>
<dbReference type="CDD" id="cd00085">
    <property type="entry name" value="HNHc"/>
    <property type="match status" value="1"/>
</dbReference>
<dbReference type="KEGG" id="pmes:FX988_04362"/>
<sequence length="1569" mass="174983">MSPSANLHMIVILFFSLFVAAETTAQSSIASLELNKSKTTPEQEIRTNDAPRLSAIDNGGGSGTPSYSTELGAEEFNKRQTTYSLTPDTTDLFGESIDMNSGSLSFSQMDISLPGNNQLEVAVRRSFKGARFTWADDLTMGDWSLDIPYIHTIQVLGNNGYSGLWANGYECSGNTPNGLVSHLGSVYEAGQYWTGDTLHVPGKVNDKLLRNDGVIAPAQYPKVTLSNWKVSCIDRYENGKRVGESFVAHSPDGLTYTFSKFKRIRARSIGALSRYNTYMLVTQVKDRFNNTVDYHYNGDNLSYIDSSDGRRIDFSYQNSAHHSYVTSATANGRQWIYNYGSTSLISVIRPDGKSWRFSLDLLGTSQPYELYNSCPSGTDLSGPTNFNVEMTHPNGLTGTFNIRDTLQGRSNLPRIVTTLLGDKYMTRCQNNLSLRSKTLNGPKIGELTWQYSYSQNHGAWNTGTQSFTNLSYSAIDKANTSRGLPSTANSKHSKTTTVISPDGSKSVYFYNRDYTSFKEGSLEAIDNYDTDGKLLSRTEMTLVRGQRIGLSGMLDDNYQPLHYRTHISQKKHNVYDQGVQTYTTAYNGFDIYGNPNIVIEQNSFNGKKRYTKNTYFNDTTHWLIGLPHTKSISNDGSNYKELSKTIYHSATGSYKSLPYEHQKFSRWYKRNSSYHTSGVNAGLPKKIEYNGTNRWVEFSNYKRGIAQTTKTPQSLSTNPQYAYKEVDSNGWVTKVTDFMGNCFRYGYDSLGRVSLVDPCNSYWNNTHITYETTSGTDGFSYIEAGMLKQTISKGNYKKVIYFDGLLRANMTKEWDTDRESVTQRFMRTEFDAFNRPTYQSKPYALSNTPYGISSTYDGLGRPKVIDDNTTSGAISYSYLSNNRVQVNDNRGHTTTTTYLAYGSPETNLPTLIAAPHSVNTSMTYNIYDNLTSVSQGGITESRLYDGYQQLCKTVRPDVGNTAFSKNALSEVNWLAKGSSIDGSTMVCDNSVSASDKATYAYDNLGNVKSISFGDSTPTKTFDYDKNSNLTSLNFGGVIQNYTYNDLNLPETERLRVDSLDWTITHTYNANGDKHAIRYPGGGNLVYQPNALGQPRNIGSFANSVTFHPNGQYKSYNHTNGCVNNLTLHTSGLPNIQRSLCGGTINAVYNQYTHDANNNLTFWDDKQSNSYDLRFTYDSLDRLDNIRNGSNSLIGDMNYDTMGNITKFDSISGTINYSYNSSKRLTSTSGMRAYTFSYDNRGNVTDNSVHSFGYNLANQMTEANGNTYVYDGFNKRVKTIDGKGTRYSMYSLAGKLVHERIDGANREYYYLGSQLVAQQGAGDTTYIHPDILGSSAAKSNSNGDVSRHRYAPFGLDWGKTTGEAGVNEIGYTGHKHDSDIGLTYMQARYYDPVIGRFYSNDPVGFNNVHNFNRYAYANNNPYKYTDPDGNNAIRIFARLVKNPVMTYRSAKRFLRENGVLAPLPPRVDNNSESDVPESDSGSSEGKLPKPPTGPGSVPKEERDPKRLFTPGERETKRDEQGGKCANGCGTDIDSSNSAGHHIDRHADGGKTVPENHAEVCTDCHKDLHRK</sequence>
<name>A0A857JS75_9ALTE</name>
<gene>
    <name evidence="3" type="ORF">FX988_04362</name>
</gene>
<evidence type="ECO:0000313" key="3">
    <source>
        <dbReference type="EMBL" id="QHJ14080.1"/>
    </source>
</evidence>
<dbReference type="PANTHER" id="PTHR32305:SF15">
    <property type="entry name" value="PROTEIN RHSA-RELATED"/>
    <property type="match status" value="1"/>
</dbReference>
<dbReference type="InterPro" id="IPR050708">
    <property type="entry name" value="T6SS_VgrG/RHS"/>
</dbReference>
<evidence type="ECO:0000256" key="2">
    <source>
        <dbReference type="SAM" id="SignalP"/>
    </source>
</evidence>
<reference evidence="3 4" key="1">
    <citation type="submission" date="2019-12" db="EMBL/GenBank/DDBJ databases">
        <title>Genome sequencing and assembly of endphytes of Porphyra tenera.</title>
        <authorList>
            <person name="Park J.M."/>
            <person name="Shin R."/>
            <person name="Jo S.H."/>
        </authorList>
    </citation>
    <scope>NUCLEOTIDE SEQUENCE [LARGE SCALE GENOMIC DNA]</scope>
    <source>
        <strain evidence="3 4">GPM4</strain>
        <plasmid evidence="3 4">unnamed</plasmid>
    </source>
</reference>
<dbReference type="NCBIfam" id="TIGR03696">
    <property type="entry name" value="Rhs_assc_core"/>
    <property type="match status" value="1"/>
</dbReference>
<proteinExistence type="predicted"/>
<dbReference type="PANTHER" id="PTHR32305">
    <property type="match status" value="1"/>
</dbReference>
<feature type="compositionally biased region" description="Polar residues" evidence="1">
    <location>
        <begin position="1467"/>
        <end position="1482"/>
    </location>
</feature>
<keyword evidence="2" id="KW-0732">Signal</keyword>
<feature type="compositionally biased region" description="Basic and acidic residues" evidence="1">
    <location>
        <begin position="1539"/>
        <end position="1554"/>
    </location>
</feature>
<dbReference type="EC" id="3.1.-.-" evidence="3"/>
<feature type="signal peptide" evidence="2">
    <location>
        <begin position="1"/>
        <end position="20"/>
    </location>
</feature>
<keyword evidence="3" id="KW-0378">Hydrolase</keyword>
<dbReference type="OrthoDB" id="9806238at2"/>
<feature type="chain" id="PRO_5032450190" evidence="2">
    <location>
        <begin position="21"/>
        <end position="1569"/>
    </location>
</feature>
<evidence type="ECO:0000256" key="1">
    <source>
        <dbReference type="SAM" id="MobiDB-lite"/>
    </source>
</evidence>
<keyword evidence="3" id="KW-0614">Plasmid</keyword>
<dbReference type="GO" id="GO:0016787">
    <property type="term" value="F:hydrolase activity"/>
    <property type="evidence" value="ECO:0007669"/>
    <property type="project" value="UniProtKB-KW"/>
</dbReference>
<organism evidence="3 4">
    <name type="scientific">Paraglaciecola mesophila</name>
    <dbReference type="NCBI Taxonomy" id="197222"/>
    <lineage>
        <taxon>Bacteria</taxon>
        <taxon>Pseudomonadati</taxon>
        <taxon>Pseudomonadota</taxon>
        <taxon>Gammaproteobacteria</taxon>
        <taxon>Alteromonadales</taxon>
        <taxon>Alteromonadaceae</taxon>
        <taxon>Paraglaciecola</taxon>
    </lineage>
</organism>
<dbReference type="InterPro" id="IPR022385">
    <property type="entry name" value="Rhs_assc_core"/>
</dbReference>
<dbReference type="Proteomes" id="UP000464524">
    <property type="component" value="Plasmid unnamed"/>
</dbReference>
<accession>A0A857JS75</accession>
<geneLocation type="plasmid" evidence="3 4">
    <name>unnamed</name>
</geneLocation>
<feature type="region of interest" description="Disordered" evidence="1">
    <location>
        <begin position="1460"/>
        <end position="1554"/>
    </location>
</feature>
<evidence type="ECO:0000313" key="4">
    <source>
        <dbReference type="Proteomes" id="UP000464524"/>
    </source>
</evidence>